<dbReference type="GO" id="GO:0004230">
    <property type="term" value="F:glutamyl aminopeptidase activity"/>
    <property type="evidence" value="ECO:0007669"/>
    <property type="project" value="UniProtKB-EC"/>
</dbReference>
<keyword evidence="18" id="KW-1133">Transmembrane helix</keyword>
<sequence length="700" mass="80530">KRFLLGQLNRPTTRTDTLWTIPLTYVAQDGDFTDTKTKQWMKDASVTIPRPSTQDNWYILNNRFYRVNYDAENWNQLINYLNSDEYNKIHPINRAQLLDDALMLARAGEIDYNIALNLTRYLRNENDYIPWYAALSNLEYLKRRLTGTDNFENFKMYLLNQLDVIYNELEFEDSDDHSHVTKLHRGLILQWACELDHNHCVQTSIEKFNNARTRSEPIPADLQSVVFCTALRNEGLEVWNYLWELYYNTNFATQQTLILTALGCTVEESLLEEYLRTSITVGGPIRRQDASSAFAAVYSNPTGIPLALDFLEREFEAVSNFYGTGVTSIISGIAARISTQEQIDKLEQFVLSTDLGAATAAAQSAIESAKDNLYWMQYHQDTIGNWLYDEREEEEEFLPIDITSVAKEIIAMDENDTSKAKLPTQSFSSDYRLPQNVIPLEYKIELNPLLPSIDAPTYFLGYVKITVLVLQTTGLITLHYNDMSISSRIVTRLEDGHVITTGGITVSGYNFYMISNYEGEFEEGKEYSIEFSYTGYHRDDMYGFYRSSYTDENVPKWLATTHFQATNARRAFPCFDEPALKATFEISISKNSGLGAISNMEIESEDDEWYHFEKTPPMSTYLVAFIVSDFEYETDHGILKVWARKQAIEQTKYSIEIGQPTIDKMEEFLMGNKYTLSKMDEVAIPDFSAGAMENWGLCIY</sequence>
<dbReference type="EC" id="3.4.11.7" evidence="7"/>
<keyword evidence="16" id="KW-0106">Calcium</keyword>
<evidence type="ECO:0000256" key="9">
    <source>
        <dbReference type="ARBA" id="ARBA00022475"/>
    </source>
</evidence>
<evidence type="ECO:0000259" key="25">
    <source>
        <dbReference type="Pfam" id="PF11838"/>
    </source>
</evidence>
<feature type="domain" description="Peptidase M1 membrane alanine aminopeptidase" evidence="24">
    <location>
        <begin position="653"/>
        <end position="700"/>
    </location>
</feature>
<organism evidence="27 28">
    <name type="scientific">Diploptera punctata</name>
    <name type="common">Pacific beetle cockroach</name>
    <dbReference type="NCBI Taxonomy" id="6984"/>
    <lineage>
        <taxon>Eukaryota</taxon>
        <taxon>Metazoa</taxon>
        <taxon>Ecdysozoa</taxon>
        <taxon>Arthropoda</taxon>
        <taxon>Hexapoda</taxon>
        <taxon>Insecta</taxon>
        <taxon>Pterygota</taxon>
        <taxon>Neoptera</taxon>
        <taxon>Polyneoptera</taxon>
        <taxon>Dictyoptera</taxon>
        <taxon>Blattodea</taxon>
        <taxon>Blaberoidea</taxon>
        <taxon>Blaberidae</taxon>
        <taxon>Diplopterinae</taxon>
        <taxon>Diploptera</taxon>
    </lineage>
</organism>
<evidence type="ECO:0000256" key="11">
    <source>
        <dbReference type="ARBA" id="ARBA00022670"/>
    </source>
</evidence>
<dbReference type="GO" id="GO:0005886">
    <property type="term" value="C:plasma membrane"/>
    <property type="evidence" value="ECO:0007669"/>
    <property type="project" value="UniProtKB-SubCell"/>
</dbReference>
<dbReference type="PRINTS" id="PR00756">
    <property type="entry name" value="ALADIPTASE"/>
</dbReference>
<evidence type="ECO:0000256" key="21">
    <source>
        <dbReference type="ARBA" id="ARBA00023157"/>
    </source>
</evidence>
<name>A0AAD8E1F4_DIPPU</name>
<feature type="domain" description="Aminopeptidase N-like N-terminal" evidence="26">
    <location>
        <begin position="439"/>
        <end position="622"/>
    </location>
</feature>
<keyword evidence="13" id="KW-0479">Metal-binding</keyword>
<accession>A0AAD8E1F4</accession>
<evidence type="ECO:0000313" key="27">
    <source>
        <dbReference type="EMBL" id="KAJ9573940.1"/>
    </source>
</evidence>
<dbReference type="Pfam" id="PF11838">
    <property type="entry name" value="ERAP1_C"/>
    <property type="match status" value="1"/>
</dbReference>
<dbReference type="InterPro" id="IPR024571">
    <property type="entry name" value="ERAP1-like_C_dom"/>
</dbReference>
<dbReference type="InterPro" id="IPR001930">
    <property type="entry name" value="Peptidase_M1"/>
</dbReference>
<evidence type="ECO:0000256" key="15">
    <source>
        <dbReference type="ARBA" id="ARBA00022833"/>
    </source>
</evidence>
<feature type="non-terminal residue" evidence="27">
    <location>
        <position position="1"/>
    </location>
</feature>
<dbReference type="AlphaFoldDB" id="A0AAD8E1F4"/>
<dbReference type="GO" id="GO:0008270">
    <property type="term" value="F:zinc ion binding"/>
    <property type="evidence" value="ECO:0007669"/>
    <property type="project" value="InterPro"/>
</dbReference>
<dbReference type="PANTHER" id="PTHR11533:SF276">
    <property type="entry name" value="GLUTAMYL AMINOPEPTIDASE"/>
    <property type="match status" value="1"/>
</dbReference>
<keyword evidence="23" id="KW-0449">Lipoprotein</keyword>
<comment type="cofactor">
    <cofactor evidence="2">
        <name>Zn(2+)</name>
        <dbReference type="ChEBI" id="CHEBI:29105"/>
    </cofactor>
</comment>
<dbReference type="GO" id="GO:0098552">
    <property type="term" value="C:side of membrane"/>
    <property type="evidence" value="ECO:0007669"/>
    <property type="project" value="UniProtKB-KW"/>
</dbReference>
<dbReference type="InterPro" id="IPR050344">
    <property type="entry name" value="Peptidase_M1_aminopeptidases"/>
</dbReference>
<evidence type="ECO:0000256" key="5">
    <source>
        <dbReference type="ARBA" id="ARBA00010136"/>
    </source>
</evidence>
<evidence type="ECO:0000256" key="2">
    <source>
        <dbReference type="ARBA" id="ARBA00001947"/>
    </source>
</evidence>
<evidence type="ECO:0000256" key="19">
    <source>
        <dbReference type="ARBA" id="ARBA00023049"/>
    </source>
</evidence>
<gene>
    <name evidence="27" type="ORF">L9F63_008682</name>
</gene>
<evidence type="ECO:0000256" key="23">
    <source>
        <dbReference type="ARBA" id="ARBA00023288"/>
    </source>
</evidence>
<evidence type="ECO:0000313" key="28">
    <source>
        <dbReference type="Proteomes" id="UP001233999"/>
    </source>
</evidence>
<dbReference type="Gene3D" id="2.60.40.1730">
    <property type="entry name" value="tricorn interacting facor f3 domain"/>
    <property type="match status" value="1"/>
</dbReference>
<dbReference type="InterPro" id="IPR045357">
    <property type="entry name" value="Aminopeptidase_N-like_N"/>
</dbReference>
<dbReference type="SUPFAM" id="SSF63737">
    <property type="entry name" value="Leukotriene A4 hydrolase N-terminal domain"/>
    <property type="match status" value="1"/>
</dbReference>
<keyword evidence="8" id="KW-0031">Aminopeptidase</keyword>
<dbReference type="GO" id="GO:0042277">
    <property type="term" value="F:peptide binding"/>
    <property type="evidence" value="ECO:0007669"/>
    <property type="project" value="TreeGrafter"/>
</dbReference>
<dbReference type="GO" id="GO:0005615">
    <property type="term" value="C:extracellular space"/>
    <property type="evidence" value="ECO:0007669"/>
    <property type="project" value="TreeGrafter"/>
</dbReference>
<evidence type="ECO:0000256" key="10">
    <source>
        <dbReference type="ARBA" id="ARBA00022622"/>
    </source>
</evidence>
<dbReference type="PANTHER" id="PTHR11533">
    <property type="entry name" value="PROTEASE M1 ZINC METALLOPROTEASE"/>
    <property type="match status" value="1"/>
</dbReference>
<evidence type="ECO:0000256" key="16">
    <source>
        <dbReference type="ARBA" id="ARBA00022837"/>
    </source>
</evidence>
<dbReference type="FunFam" id="2.60.40.1730:FF:000012">
    <property type="entry name" value="Aminopeptidase N"/>
    <property type="match status" value="1"/>
</dbReference>
<dbReference type="FunFam" id="1.25.50.20:FF:000001">
    <property type="entry name" value="Aminopeptidase"/>
    <property type="match status" value="1"/>
</dbReference>
<reference evidence="27" key="1">
    <citation type="journal article" date="2023" name="IScience">
        <title>Live-bearing cockroach genome reveals convergent evolutionary mechanisms linked to viviparity in insects and beyond.</title>
        <authorList>
            <person name="Fouks B."/>
            <person name="Harrison M.C."/>
            <person name="Mikhailova A.A."/>
            <person name="Marchal E."/>
            <person name="English S."/>
            <person name="Carruthers M."/>
            <person name="Jennings E.C."/>
            <person name="Chiamaka E.L."/>
            <person name="Frigard R.A."/>
            <person name="Pippel M."/>
            <person name="Attardo G.M."/>
            <person name="Benoit J.B."/>
            <person name="Bornberg-Bauer E."/>
            <person name="Tobe S.S."/>
        </authorList>
    </citation>
    <scope>NUCLEOTIDE SEQUENCE</scope>
    <source>
        <strain evidence="27">Stay&amp;Tobe</strain>
    </source>
</reference>
<evidence type="ECO:0000256" key="17">
    <source>
        <dbReference type="ARBA" id="ARBA00022968"/>
    </source>
</evidence>
<dbReference type="EMBL" id="JASPKZ010010667">
    <property type="protein sequence ID" value="KAJ9573940.1"/>
    <property type="molecule type" value="Genomic_DNA"/>
</dbReference>
<evidence type="ECO:0000256" key="8">
    <source>
        <dbReference type="ARBA" id="ARBA00022438"/>
    </source>
</evidence>
<comment type="similarity">
    <text evidence="5">Belongs to the peptidase M1 family.</text>
</comment>
<keyword evidence="9" id="KW-1003">Cell membrane</keyword>
<evidence type="ECO:0000256" key="13">
    <source>
        <dbReference type="ARBA" id="ARBA00022723"/>
    </source>
</evidence>
<keyword evidence="15" id="KW-0862">Zinc</keyword>
<keyword evidence="21" id="KW-1015">Disulfide bond</keyword>
<evidence type="ECO:0000256" key="3">
    <source>
        <dbReference type="ARBA" id="ARBA00004606"/>
    </source>
</evidence>
<dbReference type="GO" id="GO:0005737">
    <property type="term" value="C:cytoplasm"/>
    <property type="evidence" value="ECO:0007669"/>
    <property type="project" value="TreeGrafter"/>
</dbReference>
<keyword evidence="17" id="KW-0735">Signal-anchor</keyword>
<keyword evidence="19" id="KW-0482">Metalloprotease</keyword>
<protein>
    <recommendedName>
        <fullName evidence="7">glutamyl aminopeptidase</fullName>
        <ecNumber evidence="7">3.4.11.7</ecNumber>
    </recommendedName>
</protein>
<feature type="domain" description="ERAP1-like C-terminal" evidence="25">
    <location>
        <begin position="64"/>
        <end position="369"/>
    </location>
</feature>
<evidence type="ECO:0000256" key="18">
    <source>
        <dbReference type="ARBA" id="ARBA00022989"/>
    </source>
</evidence>
<keyword evidence="28" id="KW-1185">Reference proteome</keyword>
<evidence type="ECO:0000256" key="12">
    <source>
        <dbReference type="ARBA" id="ARBA00022692"/>
    </source>
</evidence>
<dbReference type="Gene3D" id="3.30.2010.30">
    <property type="match status" value="1"/>
</dbReference>
<keyword evidence="20" id="KW-0472">Membrane</keyword>
<evidence type="ECO:0000259" key="26">
    <source>
        <dbReference type="Pfam" id="PF17900"/>
    </source>
</evidence>
<dbReference type="Gene3D" id="1.25.50.20">
    <property type="match status" value="1"/>
</dbReference>
<evidence type="ECO:0000256" key="22">
    <source>
        <dbReference type="ARBA" id="ARBA00023180"/>
    </source>
</evidence>
<dbReference type="Pfam" id="PF01433">
    <property type="entry name" value="Peptidase_M1"/>
    <property type="match status" value="1"/>
</dbReference>
<evidence type="ECO:0000256" key="6">
    <source>
        <dbReference type="ARBA" id="ARBA00011748"/>
    </source>
</evidence>
<dbReference type="Pfam" id="PF17900">
    <property type="entry name" value="Peptidase_M1_N"/>
    <property type="match status" value="1"/>
</dbReference>
<comment type="subunit">
    <text evidence="6">Homodimer; disulfide-linked.</text>
</comment>
<dbReference type="Proteomes" id="UP001233999">
    <property type="component" value="Unassembled WGS sequence"/>
</dbReference>
<evidence type="ECO:0000259" key="24">
    <source>
        <dbReference type="Pfam" id="PF01433"/>
    </source>
</evidence>
<reference evidence="27" key="2">
    <citation type="submission" date="2023-05" db="EMBL/GenBank/DDBJ databases">
        <authorList>
            <person name="Fouks B."/>
        </authorList>
    </citation>
    <scope>NUCLEOTIDE SEQUENCE</scope>
    <source>
        <strain evidence="27">Stay&amp;Tobe</strain>
        <tissue evidence="27">Testes</tissue>
    </source>
</reference>
<keyword evidence="22" id="KW-0325">Glycoprotein</keyword>
<dbReference type="CDD" id="cd09601">
    <property type="entry name" value="M1_APN-Q_like"/>
    <property type="match status" value="1"/>
</dbReference>
<keyword evidence="12" id="KW-0812">Transmembrane</keyword>
<dbReference type="InterPro" id="IPR042097">
    <property type="entry name" value="Aminopeptidase_N-like_N_sf"/>
</dbReference>
<proteinExistence type="inferred from homology"/>
<evidence type="ECO:0000256" key="1">
    <source>
        <dbReference type="ARBA" id="ARBA00001703"/>
    </source>
</evidence>
<dbReference type="Gene3D" id="2.60.40.1910">
    <property type="match status" value="1"/>
</dbReference>
<dbReference type="GO" id="GO:0043171">
    <property type="term" value="P:peptide catabolic process"/>
    <property type="evidence" value="ECO:0007669"/>
    <property type="project" value="TreeGrafter"/>
</dbReference>
<comment type="caution">
    <text evidence="27">The sequence shown here is derived from an EMBL/GenBank/DDBJ whole genome shotgun (WGS) entry which is preliminary data.</text>
</comment>
<dbReference type="InterPro" id="IPR014782">
    <property type="entry name" value="Peptidase_M1_dom"/>
</dbReference>
<dbReference type="GO" id="GO:0006508">
    <property type="term" value="P:proteolysis"/>
    <property type="evidence" value="ECO:0007669"/>
    <property type="project" value="UniProtKB-KW"/>
</dbReference>
<feature type="non-terminal residue" evidence="27">
    <location>
        <position position="700"/>
    </location>
</feature>
<evidence type="ECO:0000256" key="4">
    <source>
        <dbReference type="ARBA" id="ARBA00004609"/>
    </source>
</evidence>
<comment type="subcellular location">
    <subcellularLocation>
        <location evidence="4">Cell membrane</location>
        <topology evidence="4">Lipid-anchor</topology>
        <topology evidence="4">GPI-anchor</topology>
    </subcellularLocation>
    <subcellularLocation>
        <location evidence="3">Membrane</location>
        <topology evidence="3">Single-pass type II membrane protein</topology>
    </subcellularLocation>
</comment>
<dbReference type="SUPFAM" id="SSF55486">
    <property type="entry name" value="Metalloproteases ('zincins'), catalytic domain"/>
    <property type="match status" value="1"/>
</dbReference>
<dbReference type="GO" id="GO:0070006">
    <property type="term" value="F:metalloaminopeptidase activity"/>
    <property type="evidence" value="ECO:0007669"/>
    <property type="project" value="TreeGrafter"/>
</dbReference>
<keyword evidence="11" id="KW-0645">Protease</keyword>
<keyword evidence="10" id="KW-0336">GPI-anchor</keyword>
<comment type="catalytic activity">
    <reaction evidence="1">
        <text>Release of N-terminal glutamate (and to a lesser extent aspartate) from a peptide.</text>
        <dbReference type="EC" id="3.4.11.7"/>
    </reaction>
</comment>
<evidence type="ECO:0000256" key="7">
    <source>
        <dbReference type="ARBA" id="ARBA00012567"/>
    </source>
</evidence>
<evidence type="ECO:0000256" key="14">
    <source>
        <dbReference type="ARBA" id="ARBA00022801"/>
    </source>
</evidence>
<dbReference type="InterPro" id="IPR034016">
    <property type="entry name" value="M1_APN-typ"/>
</dbReference>
<keyword evidence="14" id="KW-0378">Hydrolase</keyword>
<evidence type="ECO:0000256" key="20">
    <source>
        <dbReference type="ARBA" id="ARBA00023136"/>
    </source>
</evidence>